<name>A0AAV5TSE6_9BILA</name>
<dbReference type="GO" id="GO:0006357">
    <property type="term" value="P:regulation of transcription by RNA polymerase II"/>
    <property type="evidence" value="ECO:0007669"/>
    <property type="project" value="InterPro"/>
</dbReference>
<dbReference type="Pfam" id="PF00134">
    <property type="entry name" value="Cyclin_N"/>
    <property type="match status" value="1"/>
</dbReference>
<dbReference type="CDD" id="cd20535">
    <property type="entry name" value="CYCLIN_CCNM_CCNQ_rpt2"/>
    <property type="match status" value="1"/>
</dbReference>
<dbReference type="InterPro" id="IPR048053">
    <property type="entry name" value="Cyclin-Q_second_cyclin_box"/>
</dbReference>
<evidence type="ECO:0000313" key="4">
    <source>
        <dbReference type="EMBL" id="GMS97400.1"/>
    </source>
</evidence>
<dbReference type="AlphaFoldDB" id="A0AAV5TSE6"/>
<protein>
    <recommendedName>
        <fullName evidence="3">Cyclin N-terminal domain-containing protein</fullName>
    </recommendedName>
</protein>
<feature type="domain" description="Cyclin N-terminal" evidence="3">
    <location>
        <begin position="48"/>
        <end position="124"/>
    </location>
</feature>
<evidence type="ECO:0000259" key="3">
    <source>
        <dbReference type="Pfam" id="PF00134"/>
    </source>
</evidence>
<keyword evidence="5" id="KW-1185">Reference proteome</keyword>
<dbReference type="InterPro" id="IPR036915">
    <property type="entry name" value="Cyclin-like_sf"/>
</dbReference>
<accession>A0AAV5TSE6</accession>
<reference evidence="4" key="1">
    <citation type="submission" date="2023-10" db="EMBL/GenBank/DDBJ databases">
        <title>Genome assembly of Pristionchus species.</title>
        <authorList>
            <person name="Yoshida K."/>
            <person name="Sommer R.J."/>
        </authorList>
    </citation>
    <scope>NUCLEOTIDE SEQUENCE</scope>
    <source>
        <strain evidence="4">RS0144</strain>
    </source>
</reference>
<gene>
    <name evidence="4" type="ORF">PENTCL1PPCAC_19575</name>
</gene>
<dbReference type="InterPro" id="IPR006671">
    <property type="entry name" value="Cyclin_N"/>
</dbReference>
<dbReference type="InterPro" id="IPR043198">
    <property type="entry name" value="Cyclin/Ssn8"/>
</dbReference>
<proteinExistence type="predicted"/>
<sequence>YSMHGKRRSEMGDGKAKKEKKEFGMPPHVVHLSDDEEYEDKIQIPPRELYAFMIQIGIRLKLKNRSVCTSILLMHQLMKKEVAKHVCNYTLATAAMMIGMKYEEERDVGIKKVCHAAQSLVSSQILTDNCEEVSLLATGVGRLEYVCVREVGFQLNYDHPHTHLALTLQSLEPWMPEHFEKYPIKDTAATILRDTYICPELIVRYPPKQVALAVTSLTLKAHDVSVPQAKSDWYEAFSSTMSRKELRAIETDIVENVFRVTVDR</sequence>
<dbReference type="GO" id="GO:0016538">
    <property type="term" value="F:cyclin-dependent protein serine/threonine kinase regulator activity"/>
    <property type="evidence" value="ECO:0007669"/>
    <property type="project" value="InterPro"/>
</dbReference>
<feature type="non-terminal residue" evidence="4">
    <location>
        <position position="1"/>
    </location>
</feature>
<feature type="region of interest" description="Disordered" evidence="2">
    <location>
        <begin position="1"/>
        <end position="23"/>
    </location>
</feature>
<evidence type="ECO:0000256" key="1">
    <source>
        <dbReference type="ARBA" id="ARBA00023127"/>
    </source>
</evidence>
<comment type="caution">
    <text evidence="4">The sequence shown here is derived from an EMBL/GenBank/DDBJ whole genome shotgun (WGS) entry which is preliminary data.</text>
</comment>
<evidence type="ECO:0000256" key="2">
    <source>
        <dbReference type="SAM" id="MobiDB-lite"/>
    </source>
</evidence>
<keyword evidence="1" id="KW-0195">Cyclin</keyword>
<dbReference type="SUPFAM" id="SSF47954">
    <property type="entry name" value="Cyclin-like"/>
    <property type="match status" value="2"/>
</dbReference>
<feature type="compositionally biased region" description="Basic and acidic residues" evidence="2">
    <location>
        <begin position="8"/>
        <end position="23"/>
    </location>
</feature>
<dbReference type="Gene3D" id="1.10.472.10">
    <property type="entry name" value="Cyclin-like"/>
    <property type="match status" value="2"/>
</dbReference>
<dbReference type="PANTHER" id="PTHR10026">
    <property type="entry name" value="CYCLIN"/>
    <property type="match status" value="1"/>
</dbReference>
<dbReference type="Proteomes" id="UP001432027">
    <property type="component" value="Unassembled WGS sequence"/>
</dbReference>
<dbReference type="EMBL" id="BTSX01000004">
    <property type="protein sequence ID" value="GMS97400.1"/>
    <property type="molecule type" value="Genomic_DNA"/>
</dbReference>
<organism evidence="4 5">
    <name type="scientific">Pristionchus entomophagus</name>
    <dbReference type="NCBI Taxonomy" id="358040"/>
    <lineage>
        <taxon>Eukaryota</taxon>
        <taxon>Metazoa</taxon>
        <taxon>Ecdysozoa</taxon>
        <taxon>Nematoda</taxon>
        <taxon>Chromadorea</taxon>
        <taxon>Rhabditida</taxon>
        <taxon>Rhabditina</taxon>
        <taxon>Diplogasteromorpha</taxon>
        <taxon>Diplogasteroidea</taxon>
        <taxon>Neodiplogasteridae</taxon>
        <taxon>Pristionchus</taxon>
    </lineage>
</organism>
<evidence type="ECO:0000313" key="5">
    <source>
        <dbReference type="Proteomes" id="UP001432027"/>
    </source>
</evidence>